<dbReference type="Gene3D" id="1.10.3470.10">
    <property type="entry name" value="ABC transporter involved in vitamin B12 uptake, BtuC"/>
    <property type="match status" value="1"/>
</dbReference>
<dbReference type="EMBL" id="PHQP01000095">
    <property type="protein sequence ID" value="RAV33278.1"/>
    <property type="molecule type" value="Genomic_DNA"/>
</dbReference>
<dbReference type="SUPFAM" id="SSF81345">
    <property type="entry name" value="ABC transporter involved in vitamin B12 uptake, BtuC"/>
    <property type="match status" value="1"/>
</dbReference>
<feature type="transmembrane region" description="Helical" evidence="7">
    <location>
        <begin position="250"/>
        <end position="269"/>
    </location>
</feature>
<evidence type="ECO:0000313" key="8">
    <source>
        <dbReference type="EMBL" id="RAV33278.1"/>
    </source>
</evidence>
<dbReference type="GO" id="GO:0055085">
    <property type="term" value="P:transmembrane transport"/>
    <property type="evidence" value="ECO:0007669"/>
    <property type="project" value="InterPro"/>
</dbReference>
<evidence type="ECO:0000256" key="6">
    <source>
        <dbReference type="RuleBase" id="RU003943"/>
    </source>
</evidence>
<evidence type="ECO:0000256" key="1">
    <source>
        <dbReference type="ARBA" id="ARBA00004141"/>
    </source>
</evidence>
<evidence type="ECO:0000256" key="4">
    <source>
        <dbReference type="ARBA" id="ARBA00022989"/>
    </source>
</evidence>
<dbReference type="GO" id="GO:0071281">
    <property type="term" value="P:cellular response to iron ion"/>
    <property type="evidence" value="ECO:0007669"/>
    <property type="project" value="UniProtKB-ARBA"/>
</dbReference>
<name>A0A364V9I8_9CORY</name>
<evidence type="ECO:0000256" key="5">
    <source>
        <dbReference type="ARBA" id="ARBA00023136"/>
    </source>
</evidence>
<sequence>MSWVEHVVIAPFSYDFMQRAAIVGVFTAVVAGVLSCWLVLVGWSLLGDAVSHAVLPGVVVAYALGLPLAVGALVAAVLAVGLVGSVRERTTLREDAGIGVVFTGLFALGLVLLTVLPRGPHLNELLFGSVLGITQAALWQTLCCGAVALLALLLCRRVLTWWAFDATHARASGVNTTAVRWVLLGSLALVVVASVQAVGVILVVAMLITPGATAYLCTRRFHRMLLLAPLLAGGSALAGLLLSYHTNVSSGGAIVLAQSALFAVAFGVARLRGEPRG</sequence>
<feature type="transmembrane region" description="Helical" evidence="7">
    <location>
        <begin position="96"/>
        <end position="116"/>
    </location>
</feature>
<feature type="transmembrane region" description="Helical" evidence="7">
    <location>
        <begin position="21"/>
        <end position="46"/>
    </location>
</feature>
<dbReference type="FunFam" id="1.10.3470.10:FF:000003">
    <property type="entry name" value="Iron ABC transporter permease SitD"/>
    <property type="match status" value="1"/>
</dbReference>
<gene>
    <name evidence="8" type="ORF">CWC39_09330</name>
</gene>
<dbReference type="PANTHER" id="PTHR30477:SF13">
    <property type="entry name" value="IRON TRANSPORT SYSTEM MEMBRANE PROTEIN HI_0360-RELATED"/>
    <property type="match status" value="1"/>
</dbReference>
<accession>A0A364V9I8</accession>
<feature type="transmembrane region" description="Helical" evidence="7">
    <location>
        <begin position="197"/>
        <end position="217"/>
    </location>
</feature>
<evidence type="ECO:0008006" key="10">
    <source>
        <dbReference type="Google" id="ProtNLM"/>
    </source>
</evidence>
<feature type="transmembrane region" description="Helical" evidence="7">
    <location>
        <begin position="136"/>
        <end position="159"/>
    </location>
</feature>
<keyword evidence="4 7" id="KW-1133">Transmembrane helix</keyword>
<evidence type="ECO:0000256" key="3">
    <source>
        <dbReference type="ARBA" id="ARBA00022692"/>
    </source>
</evidence>
<dbReference type="OrthoDB" id="1016457at2"/>
<dbReference type="Proteomes" id="UP000251047">
    <property type="component" value="Unassembled WGS sequence"/>
</dbReference>
<proteinExistence type="inferred from homology"/>
<organism evidence="8 9">
    <name type="scientific">Corynebacterium heidelbergense</name>
    <dbReference type="NCBI Taxonomy" id="2055947"/>
    <lineage>
        <taxon>Bacteria</taxon>
        <taxon>Bacillati</taxon>
        <taxon>Actinomycetota</taxon>
        <taxon>Actinomycetes</taxon>
        <taxon>Mycobacteriales</taxon>
        <taxon>Corynebacteriaceae</taxon>
        <taxon>Corynebacterium</taxon>
    </lineage>
</organism>
<feature type="transmembrane region" description="Helical" evidence="7">
    <location>
        <begin position="171"/>
        <end position="191"/>
    </location>
</feature>
<dbReference type="PANTHER" id="PTHR30477">
    <property type="entry name" value="ABC-TRANSPORTER METAL-BINDING PROTEIN"/>
    <property type="match status" value="1"/>
</dbReference>
<evidence type="ECO:0000313" key="9">
    <source>
        <dbReference type="Proteomes" id="UP000251047"/>
    </source>
</evidence>
<dbReference type="InterPro" id="IPR001626">
    <property type="entry name" value="ABC_TroCD"/>
</dbReference>
<feature type="transmembrane region" description="Helical" evidence="7">
    <location>
        <begin position="224"/>
        <end position="244"/>
    </location>
</feature>
<comment type="subcellular location">
    <subcellularLocation>
        <location evidence="6">Cell membrane</location>
        <topology evidence="6">Multi-pass membrane protein</topology>
    </subcellularLocation>
    <subcellularLocation>
        <location evidence="1">Membrane</location>
        <topology evidence="1">Multi-pass membrane protein</topology>
    </subcellularLocation>
</comment>
<dbReference type="Pfam" id="PF00950">
    <property type="entry name" value="ABC-3"/>
    <property type="match status" value="1"/>
</dbReference>
<comment type="caution">
    <text evidence="8">The sequence shown here is derived from an EMBL/GenBank/DDBJ whole genome shotgun (WGS) entry which is preliminary data.</text>
</comment>
<dbReference type="InterPro" id="IPR037294">
    <property type="entry name" value="ABC_BtuC-like"/>
</dbReference>
<dbReference type="AlphaFoldDB" id="A0A364V9I8"/>
<feature type="transmembrane region" description="Helical" evidence="7">
    <location>
        <begin position="58"/>
        <end position="84"/>
    </location>
</feature>
<keyword evidence="6" id="KW-0813">Transport</keyword>
<protein>
    <recommendedName>
        <fullName evidence="10">Metal ABC transporter permease</fullName>
    </recommendedName>
</protein>
<reference evidence="8 9" key="1">
    <citation type="journal article" date="2018" name="Syst. Appl. Microbiol.">
        <title>Corynebacterium heidelbergense sp. nov., isolated from the preen glands of Egyptian geese (Alopochen aegyptiacus).</title>
        <authorList>
            <person name="Braun M.S."/>
            <person name="Wang E."/>
            <person name="Zimmermann S."/>
            <person name="Wink M."/>
        </authorList>
    </citation>
    <scope>NUCLEOTIDE SEQUENCE [LARGE SCALE GENOMIC DNA]</scope>
    <source>
        <strain evidence="8 9">DSM 104638</strain>
    </source>
</reference>
<keyword evidence="5 7" id="KW-0472">Membrane</keyword>
<dbReference type="CDD" id="cd06550">
    <property type="entry name" value="TM_ABC_iron-siderophores_like"/>
    <property type="match status" value="1"/>
</dbReference>
<evidence type="ECO:0000256" key="7">
    <source>
        <dbReference type="SAM" id="Phobius"/>
    </source>
</evidence>
<dbReference type="RefSeq" id="WP_112770202.1">
    <property type="nucleotide sequence ID" value="NZ_CP063191.1"/>
</dbReference>
<comment type="similarity">
    <text evidence="2 6">Belongs to the ABC-3 integral membrane protein family.</text>
</comment>
<dbReference type="GO" id="GO:0043190">
    <property type="term" value="C:ATP-binding cassette (ABC) transporter complex"/>
    <property type="evidence" value="ECO:0007669"/>
    <property type="project" value="InterPro"/>
</dbReference>
<keyword evidence="3 6" id="KW-0812">Transmembrane</keyword>
<evidence type="ECO:0000256" key="2">
    <source>
        <dbReference type="ARBA" id="ARBA00008034"/>
    </source>
</evidence>
<dbReference type="GO" id="GO:0010043">
    <property type="term" value="P:response to zinc ion"/>
    <property type="evidence" value="ECO:0007669"/>
    <property type="project" value="TreeGrafter"/>
</dbReference>